<accession>A0ABW6ZCY7</accession>
<dbReference type="EMBL" id="JBAFUR010000001">
    <property type="protein sequence ID" value="MFG1251651.1"/>
    <property type="molecule type" value="Genomic_DNA"/>
</dbReference>
<keyword evidence="3" id="KW-1185">Reference proteome</keyword>
<protein>
    <submittedName>
        <fullName evidence="2">Glycosyltransferase</fullName>
        <ecNumber evidence="2">2.4.-.-</ecNumber>
    </submittedName>
</protein>
<dbReference type="RefSeq" id="WP_051679200.1">
    <property type="nucleotide sequence ID" value="NZ_JBAFUR010000001.1"/>
</dbReference>
<dbReference type="CDD" id="cd03801">
    <property type="entry name" value="GT4_PimA-like"/>
    <property type="match status" value="1"/>
</dbReference>
<organism evidence="2 3">
    <name type="scientific">Xanthobacter aminoxidans</name>
    <dbReference type="NCBI Taxonomy" id="186280"/>
    <lineage>
        <taxon>Bacteria</taxon>
        <taxon>Pseudomonadati</taxon>
        <taxon>Pseudomonadota</taxon>
        <taxon>Alphaproteobacteria</taxon>
        <taxon>Hyphomicrobiales</taxon>
        <taxon>Xanthobacteraceae</taxon>
        <taxon>Xanthobacter</taxon>
    </lineage>
</organism>
<dbReference type="CDD" id="cd00761">
    <property type="entry name" value="Glyco_tranf_GTA_type"/>
    <property type="match status" value="1"/>
</dbReference>
<comment type="caution">
    <text evidence="2">The sequence shown here is derived from an EMBL/GenBank/DDBJ whole genome shotgun (WGS) entry which is preliminary data.</text>
</comment>
<evidence type="ECO:0000313" key="2">
    <source>
        <dbReference type="EMBL" id="MFG1251651.1"/>
    </source>
</evidence>
<dbReference type="EC" id="2.4.-.-" evidence="2"/>
<dbReference type="Gene3D" id="3.90.550.10">
    <property type="entry name" value="Spore Coat Polysaccharide Biosynthesis Protein SpsA, Chain A"/>
    <property type="match status" value="1"/>
</dbReference>
<keyword evidence="2" id="KW-0808">Transferase</keyword>
<dbReference type="SUPFAM" id="SSF53756">
    <property type="entry name" value="UDP-Glycosyltransferase/glycogen phosphorylase"/>
    <property type="match status" value="1"/>
</dbReference>
<dbReference type="GO" id="GO:0016757">
    <property type="term" value="F:glycosyltransferase activity"/>
    <property type="evidence" value="ECO:0007669"/>
    <property type="project" value="UniProtKB-KW"/>
</dbReference>
<dbReference type="PANTHER" id="PTHR12526:SF637">
    <property type="entry name" value="GLYCOSYLTRANSFERASE EPSF-RELATED"/>
    <property type="match status" value="1"/>
</dbReference>
<dbReference type="Gene3D" id="3.40.50.2000">
    <property type="entry name" value="Glycogen Phosphorylase B"/>
    <property type="match status" value="1"/>
</dbReference>
<evidence type="ECO:0000259" key="1">
    <source>
        <dbReference type="Pfam" id="PF00535"/>
    </source>
</evidence>
<proteinExistence type="predicted"/>
<dbReference type="Pfam" id="PF13692">
    <property type="entry name" value="Glyco_trans_1_4"/>
    <property type="match status" value="1"/>
</dbReference>
<dbReference type="Proteomes" id="UP001604043">
    <property type="component" value="Unassembled WGS sequence"/>
</dbReference>
<dbReference type="InterPro" id="IPR029044">
    <property type="entry name" value="Nucleotide-diphossugar_trans"/>
</dbReference>
<name>A0ABW6ZCY7_9HYPH</name>
<dbReference type="PANTHER" id="PTHR12526">
    <property type="entry name" value="GLYCOSYLTRANSFERASE"/>
    <property type="match status" value="1"/>
</dbReference>
<gene>
    <name evidence="2" type="ORF">V5F30_05525</name>
</gene>
<dbReference type="InterPro" id="IPR001173">
    <property type="entry name" value="Glyco_trans_2-like"/>
</dbReference>
<reference evidence="2 3" key="1">
    <citation type="submission" date="2024-02" db="EMBL/GenBank/DDBJ databases">
        <title>Expansion and revision of Xanthobacter and proposal of Roseixanthobacter gen. nov.</title>
        <authorList>
            <person name="Soltysiak M.P.M."/>
            <person name="Jalihal A."/>
            <person name="Ory A."/>
            <person name="Chrisophersen C."/>
            <person name="Lee A.D."/>
            <person name="Boulton J."/>
            <person name="Springer M."/>
        </authorList>
    </citation>
    <scope>NUCLEOTIDE SEQUENCE [LARGE SCALE GENOMIC DNA]</scope>
    <source>
        <strain evidence="2 3">CB5</strain>
    </source>
</reference>
<keyword evidence="2" id="KW-0328">Glycosyltransferase</keyword>
<dbReference type="SUPFAM" id="SSF53448">
    <property type="entry name" value="Nucleotide-diphospho-sugar transferases"/>
    <property type="match status" value="1"/>
</dbReference>
<feature type="domain" description="Glycosyltransferase 2-like" evidence="1">
    <location>
        <begin position="14"/>
        <end position="122"/>
    </location>
</feature>
<sequence>MSFLREGVAPFDCSIVLTVHGERHLLTRSLASLDAAALYAGDLGYRCELVVVHDETDPLTSTIARTYPFKGFVAIEHVVTEHRSLGPARNSGVRAAHGTFIATADGDDLVSINMLSEMLAQASVAGERTLMFPELLIGFGAQDFIGQYYSLDDEIKLTFLAAHPYVSRVFGPRSYFLAHPYADARVSSGYAYEDWHFNAEAVARGMDLHVVRNTALFYRKRRGSLLNEANAKSVRQTPPTLLFRPDVFLDVMAGAYDTYCAADRRPALRPAIHLPLSDNPVFCEFILAANAIEPAVNPSVIDQSAYFTALEWSNAEVGAAYFEICRLIGAATFTDIFLFPFLRHGGAEKYIGDVMRALLEGDPARKILVLLGEADPNLNMECLPPECEVVDFKAIWPDLEDRFVDLITLRLIEAYGDATIHLRQSVYAERFFSAYAPVLGGRRTIFYRFCDECSYVKGEQVTAPWGFSFVDAHVEHLFRIVSDNGSVVEADVRRLGAYADRYAVIYAPQPVRSEPRAGVGRRVLWASRLVAQKRPELIAAIADSLAARASDIVIDVRGDGTDFDAAMFAGRPNIAYGGPFARFADVVNSEHFAFLYTSVFDGLPNVLLEAAAWGLPSVAPHVGGIAEFVVDGETGILLPSGPDDAALAAEYADALIALAEEPERRRRLALAAQERLRQKHAAEVHRGAVLRLFGVEEPGQIEAAAQ</sequence>
<dbReference type="Pfam" id="PF00535">
    <property type="entry name" value="Glycos_transf_2"/>
    <property type="match status" value="1"/>
</dbReference>
<evidence type="ECO:0000313" key="3">
    <source>
        <dbReference type="Proteomes" id="UP001604043"/>
    </source>
</evidence>